<dbReference type="CDD" id="cd20380">
    <property type="entry name" value="Tudor_TDRD13-like"/>
    <property type="match status" value="1"/>
</dbReference>
<feature type="domain" description="OTU" evidence="1">
    <location>
        <begin position="1"/>
        <end position="103"/>
    </location>
</feature>
<keyword evidence="3" id="KW-1185">Reference proteome</keyword>
<dbReference type="InterPro" id="IPR050704">
    <property type="entry name" value="Peptidase_C85-like"/>
</dbReference>
<feature type="non-terminal residue" evidence="2">
    <location>
        <position position="1"/>
    </location>
</feature>
<dbReference type="GO" id="GO:0016579">
    <property type="term" value="P:protein deubiquitination"/>
    <property type="evidence" value="ECO:0007669"/>
    <property type="project" value="TreeGrafter"/>
</dbReference>
<reference evidence="2" key="1">
    <citation type="journal article" date="2023" name="IScience">
        <title>Live-bearing cockroach genome reveals convergent evolutionary mechanisms linked to viviparity in insects and beyond.</title>
        <authorList>
            <person name="Fouks B."/>
            <person name="Harrison M.C."/>
            <person name="Mikhailova A.A."/>
            <person name="Marchal E."/>
            <person name="English S."/>
            <person name="Carruthers M."/>
            <person name="Jennings E.C."/>
            <person name="Chiamaka E.L."/>
            <person name="Frigard R.A."/>
            <person name="Pippel M."/>
            <person name="Attardo G.M."/>
            <person name="Benoit J.B."/>
            <person name="Bornberg-Bauer E."/>
            <person name="Tobe S.S."/>
        </authorList>
    </citation>
    <scope>NUCLEOTIDE SEQUENCE</scope>
    <source>
        <strain evidence="2">Stay&amp;Tobe</strain>
    </source>
</reference>
<reference evidence="2" key="2">
    <citation type="submission" date="2023-05" db="EMBL/GenBank/DDBJ databases">
        <authorList>
            <person name="Fouks B."/>
        </authorList>
    </citation>
    <scope>NUCLEOTIDE SEQUENCE</scope>
    <source>
        <strain evidence="2">Stay&amp;Tobe</strain>
        <tissue evidence="2">Testes</tissue>
    </source>
</reference>
<dbReference type="InterPro" id="IPR003323">
    <property type="entry name" value="OTU_dom"/>
</dbReference>
<evidence type="ECO:0000259" key="1">
    <source>
        <dbReference type="PROSITE" id="PS50802"/>
    </source>
</evidence>
<dbReference type="GO" id="GO:0004843">
    <property type="term" value="F:cysteine-type deubiquitinase activity"/>
    <property type="evidence" value="ECO:0007669"/>
    <property type="project" value="TreeGrafter"/>
</dbReference>
<accession>A0AAD8EA42</accession>
<feature type="non-terminal residue" evidence="2">
    <location>
        <position position="394"/>
    </location>
</feature>
<proteinExistence type="predicted"/>
<organism evidence="2 3">
    <name type="scientific">Diploptera punctata</name>
    <name type="common">Pacific beetle cockroach</name>
    <dbReference type="NCBI Taxonomy" id="6984"/>
    <lineage>
        <taxon>Eukaryota</taxon>
        <taxon>Metazoa</taxon>
        <taxon>Ecdysozoa</taxon>
        <taxon>Arthropoda</taxon>
        <taxon>Hexapoda</taxon>
        <taxon>Insecta</taxon>
        <taxon>Pterygota</taxon>
        <taxon>Neoptera</taxon>
        <taxon>Polyneoptera</taxon>
        <taxon>Dictyoptera</taxon>
        <taxon>Blattodea</taxon>
        <taxon>Blaberoidea</taxon>
        <taxon>Blaberidae</taxon>
        <taxon>Diplopterinae</taxon>
        <taxon>Diploptera</taxon>
    </lineage>
</organism>
<dbReference type="InterPro" id="IPR049770">
    <property type="entry name" value="OTU_Tudor"/>
</dbReference>
<dbReference type="PROSITE" id="PS50802">
    <property type="entry name" value="OTU"/>
    <property type="match status" value="1"/>
</dbReference>
<dbReference type="Gene3D" id="3.90.70.80">
    <property type="match status" value="1"/>
</dbReference>
<protein>
    <recommendedName>
        <fullName evidence="1">OTU domain-containing protein</fullName>
    </recommendedName>
</protein>
<comment type="caution">
    <text evidence="2">The sequence shown here is derived from an EMBL/GenBank/DDBJ whole genome shotgun (WGS) entry which is preliminary data.</text>
</comment>
<evidence type="ECO:0000313" key="2">
    <source>
        <dbReference type="EMBL" id="KAJ9582491.1"/>
    </source>
</evidence>
<sequence>KTSQVYKTQSFHEDVRRECVEFVKRNKDQFEKFLEESIEEYSTRMMSSKGWGGALEIRAMALLYNSIFVKVGKLPNVATDYGFTKTILLCWSSDNFYDSVYTKSFIVAAGFCQSIAYEVLYKNVFKLSDVNYAVNKMLHDKPNRLQKDRLTNEDVIACGRFGFSMEFSLELNKEYRDDEDMNVKELIAQGIPPFPYKVAKALDPNIYRNIEFDVWNNYIKDLRFGWYRSNGELQVGVKCLVKLDPDRNFHAHIQEMSPDKGPAIVYVEELGKKLTVAYDNLEPLPNAEKPQWLPPYKPCRQLSNIQQKPAVLALSEVGGKWKKSKVTKSRKMKDNCVQSPVSPRLQYNRIDAASAKYSPQHNNRFAHEQMGNQQIQVPFPNFSQQSFQNLQNFN</sequence>
<dbReference type="EMBL" id="JASPKZ010007797">
    <property type="protein sequence ID" value="KAJ9582491.1"/>
    <property type="molecule type" value="Genomic_DNA"/>
</dbReference>
<dbReference type="InterPro" id="IPR038765">
    <property type="entry name" value="Papain-like_cys_pep_sf"/>
</dbReference>
<dbReference type="Pfam" id="PF02338">
    <property type="entry name" value="OTU"/>
    <property type="match status" value="1"/>
</dbReference>
<dbReference type="AlphaFoldDB" id="A0AAD8EA42"/>
<dbReference type="PANTHER" id="PTHR12419">
    <property type="entry name" value="OTU DOMAIN CONTAINING PROTEIN"/>
    <property type="match status" value="1"/>
</dbReference>
<dbReference type="Proteomes" id="UP001233999">
    <property type="component" value="Unassembled WGS sequence"/>
</dbReference>
<gene>
    <name evidence="2" type="ORF">L9F63_003184</name>
</gene>
<name>A0AAD8EA42_DIPPU</name>
<dbReference type="SUPFAM" id="SSF54001">
    <property type="entry name" value="Cysteine proteinases"/>
    <property type="match status" value="1"/>
</dbReference>
<evidence type="ECO:0000313" key="3">
    <source>
        <dbReference type="Proteomes" id="UP001233999"/>
    </source>
</evidence>